<keyword evidence="8" id="KW-1185">Reference proteome</keyword>
<name>A0A5C5UB81_9CORY</name>
<dbReference type="Gene3D" id="1.10.1660.10">
    <property type="match status" value="1"/>
</dbReference>
<dbReference type="InterPro" id="IPR047057">
    <property type="entry name" value="MerR_fam"/>
</dbReference>
<dbReference type="SUPFAM" id="SSF46955">
    <property type="entry name" value="Putative DNA-binding domain"/>
    <property type="match status" value="1"/>
</dbReference>
<feature type="coiled-coil region" evidence="5">
    <location>
        <begin position="76"/>
        <end position="103"/>
    </location>
</feature>
<reference evidence="7 8" key="1">
    <citation type="submission" date="2019-08" db="EMBL/GenBank/DDBJ databases">
        <authorList>
            <person name="Lei W."/>
        </authorList>
    </citation>
    <scope>NUCLEOTIDE SEQUENCE [LARGE SCALE GENOMIC DNA]</scope>
    <source>
        <strain evidence="7 8">CCUG 58627</strain>
    </source>
</reference>
<dbReference type="PANTHER" id="PTHR30204">
    <property type="entry name" value="REDOX-CYCLING DRUG-SENSING TRANSCRIPTIONAL ACTIVATOR SOXR"/>
    <property type="match status" value="1"/>
</dbReference>
<keyword evidence="3" id="KW-0238">DNA-binding</keyword>
<dbReference type="PROSITE" id="PS50937">
    <property type="entry name" value="HTH_MERR_2"/>
    <property type="match status" value="1"/>
</dbReference>
<dbReference type="EMBL" id="VOHM01000028">
    <property type="protein sequence ID" value="TWT22772.1"/>
    <property type="molecule type" value="Genomic_DNA"/>
</dbReference>
<evidence type="ECO:0000256" key="1">
    <source>
        <dbReference type="ARBA" id="ARBA00022491"/>
    </source>
</evidence>
<organism evidence="7 8">
    <name type="scientific">Corynebacterium canis</name>
    <dbReference type="NCBI Taxonomy" id="679663"/>
    <lineage>
        <taxon>Bacteria</taxon>
        <taxon>Bacillati</taxon>
        <taxon>Actinomycetota</taxon>
        <taxon>Actinomycetes</taxon>
        <taxon>Mycobacteriales</taxon>
        <taxon>Corynebacteriaceae</taxon>
        <taxon>Corynebacterium</taxon>
    </lineage>
</organism>
<keyword evidence="2" id="KW-0805">Transcription regulation</keyword>
<dbReference type="RefSeq" id="WP_146325372.1">
    <property type="nucleotide sequence ID" value="NZ_BAABLR010000065.1"/>
</dbReference>
<dbReference type="AlphaFoldDB" id="A0A5C5UB81"/>
<feature type="domain" description="HTH merR-type" evidence="6">
    <location>
        <begin position="1"/>
        <end position="68"/>
    </location>
</feature>
<dbReference type="SMART" id="SM00422">
    <property type="entry name" value="HTH_MERR"/>
    <property type="match status" value="1"/>
</dbReference>
<gene>
    <name evidence="7" type="ORF">FRX94_10890</name>
</gene>
<sequence>MRISEMAKIAGVSVRTIRHYHSVGLLPVPERQGPWRDYSIQDLERLLYIRALAEAGVPLQEIDPSTDYHRTCTAAISRIDSQIAKLQKQRQRLQALCENTDASGETILPPNIDSLFDRAEELLSTEGYERALPFLRRKRQLDRLAIRLGLFNSNYYTFFDQIDEADIIGFYRRFLALSGPHWTDQQCHELIDYTFEILERNGPLPRQLIGPTRRLARSKSTLLLARVAYPAAGHQRYIQLALPRVQEYLDRCATNP</sequence>
<protein>
    <submittedName>
        <fullName evidence="7">MerR family transcriptional regulator</fullName>
    </submittedName>
</protein>
<dbReference type="GO" id="GO:0003700">
    <property type="term" value="F:DNA-binding transcription factor activity"/>
    <property type="evidence" value="ECO:0007669"/>
    <property type="project" value="InterPro"/>
</dbReference>
<evidence type="ECO:0000256" key="2">
    <source>
        <dbReference type="ARBA" id="ARBA00023015"/>
    </source>
</evidence>
<dbReference type="Proteomes" id="UP000320791">
    <property type="component" value="Unassembled WGS sequence"/>
</dbReference>
<evidence type="ECO:0000259" key="6">
    <source>
        <dbReference type="PROSITE" id="PS50937"/>
    </source>
</evidence>
<dbReference type="Pfam" id="PF13411">
    <property type="entry name" value="MerR_1"/>
    <property type="match status" value="1"/>
</dbReference>
<evidence type="ECO:0000256" key="3">
    <source>
        <dbReference type="ARBA" id="ARBA00023125"/>
    </source>
</evidence>
<keyword evidence="1" id="KW-0678">Repressor</keyword>
<evidence type="ECO:0000256" key="4">
    <source>
        <dbReference type="ARBA" id="ARBA00023163"/>
    </source>
</evidence>
<evidence type="ECO:0000256" key="5">
    <source>
        <dbReference type="SAM" id="Coils"/>
    </source>
</evidence>
<keyword evidence="4" id="KW-0804">Transcription</keyword>
<dbReference type="CDD" id="cd00592">
    <property type="entry name" value="HTH_MerR-like"/>
    <property type="match status" value="1"/>
</dbReference>
<dbReference type="PRINTS" id="PR00040">
    <property type="entry name" value="HTHMERR"/>
</dbReference>
<keyword evidence="5" id="KW-0175">Coiled coil</keyword>
<dbReference type="GO" id="GO:0003677">
    <property type="term" value="F:DNA binding"/>
    <property type="evidence" value="ECO:0007669"/>
    <property type="project" value="UniProtKB-KW"/>
</dbReference>
<accession>A0A5C5UB81</accession>
<dbReference type="OrthoDB" id="4569196at2"/>
<evidence type="ECO:0000313" key="7">
    <source>
        <dbReference type="EMBL" id="TWT22772.1"/>
    </source>
</evidence>
<dbReference type="InterPro" id="IPR009061">
    <property type="entry name" value="DNA-bd_dom_put_sf"/>
</dbReference>
<comment type="caution">
    <text evidence="7">The sequence shown here is derived from an EMBL/GenBank/DDBJ whole genome shotgun (WGS) entry which is preliminary data.</text>
</comment>
<dbReference type="PANTHER" id="PTHR30204:SF69">
    <property type="entry name" value="MERR-FAMILY TRANSCRIPTIONAL REGULATOR"/>
    <property type="match status" value="1"/>
</dbReference>
<evidence type="ECO:0000313" key="8">
    <source>
        <dbReference type="Proteomes" id="UP000320791"/>
    </source>
</evidence>
<proteinExistence type="predicted"/>
<dbReference type="InterPro" id="IPR000551">
    <property type="entry name" value="MerR-type_HTH_dom"/>
</dbReference>